<dbReference type="EMBL" id="PDJD01000001">
    <property type="protein sequence ID" value="PFG20467.1"/>
    <property type="molecule type" value="Genomic_DNA"/>
</dbReference>
<dbReference type="GO" id="GO:0016740">
    <property type="term" value="F:transferase activity"/>
    <property type="evidence" value="ECO:0007669"/>
    <property type="project" value="UniProtKB-KW"/>
</dbReference>
<protein>
    <submittedName>
        <fullName evidence="1">Glycosyltransferase involved in cell wall biosynthesis</fullName>
    </submittedName>
</protein>
<dbReference type="RefSeq" id="WP_098469440.1">
    <property type="nucleotide sequence ID" value="NZ_PDJD01000001.1"/>
</dbReference>
<reference evidence="1 2" key="1">
    <citation type="submission" date="2017-10" db="EMBL/GenBank/DDBJ databases">
        <title>Sequencing the genomes of 1000 actinobacteria strains.</title>
        <authorList>
            <person name="Klenk H.-P."/>
        </authorList>
    </citation>
    <scope>NUCLEOTIDE SEQUENCE [LARGE SCALE GENOMIC DNA]</scope>
    <source>
        <strain evidence="1 2">DSM 21801</strain>
    </source>
</reference>
<dbReference type="AlphaFoldDB" id="A0A2A9D1B0"/>
<keyword evidence="2" id="KW-1185">Reference proteome</keyword>
<dbReference type="Gene3D" id="3.40.50.2000">
    <property type="entry name" value="Glycogen Phosphorylase B"/>
    <property type="match status" value="1"/>
</dbReference>
<comment type="caution">
    <text evidence="1">The sequence shown here is derived from an EMBL/GenBank/DDBJ whole genome shotgun (WGS) entry which is preliminary data.</text>
</comment>
<sequence length="361" mass="40465">MTAPRRREPRLAGHREIRVLQPFRMIRPTTNPYIVMLDRALRETPGIRVATFSYRRAFLGGYDVVHLHWPETLLEGRTTPRRLARLLLAHLYLLRLRLGRVAVVRTVHNLDLPSGLWPAQIAYLRGLERLTAVRVHLNEQTGAAGEDVEMVPHGHYRDWFAGMPTSTATPGRIGFVGLVRGYKNVTGLVAAFREATGNRVADDGELSLQVCGKASNTDLERDLRRAVGDMENVDLDLRFLTEEELAIAVTGCELLVLPYRHMHNSGVALTALSLNRPVLVPRNPTTLALQREVGDRWVHTFTGEIDGADLLAALRTVRAAPGGAPDLSARNWDLAGRAHRRAYLRALRSRHRRVRRGRTAA</sequence>
<organism evidence="1 2">
    <name type="scientific">Serinibacter salmoneus</name>
    <dbReference type="NCBI Taxonomy" id="556530"/>
    <lineage>
        <taxon>Bacteria</taxon>
        <taxon>Bacillati</taxon>
        <taxon>Actinomycetota</taxon>
        <taxon>Actinomycetes</taxon>
        <taxon>Micrococcales</taxon>
        <taxon>Beutenbergiaceae</taxon>
        <taxon>Serinibacter</taxon>
    </lineage>
</organism>
<name>A0A2A9D1B0_9MICO</name>
<keyword evidence="1" id="KW-0808">Transferase</keyword>
<evidence type="ECO:0000313" key="1">
    <source>
        <dbReference type="EMBL" id="PFG20467.1"/>
    </source>
</evidence>
<proteinExistence type="predicted"/>
<accession>A0A2A9D1B0</accession>
<dbReference type="OrthoDB" id="9771846at2"/>
<gene>
    <name evidence="1" type="ORF">ATL40_2067</name>
</gene>
<dbReference type="SUPFAM" id="SSF53756">
    <property type="entry name" value="UDP-Glycosyltransferase/glycogen phosphorylase"/>
    <property type="match status" value="1"/>
</dbReference>
<evidence type="ECO:0000313" key="2">
    <source>
        <dbReference type="Proteomes" id="UP000224915"/>
    </source>
</evidence>
<dbReference type="Proteomes" id="UP000224915">
    <property type="component" value="Unassembled WGS sequence"/>
</dbReference>